<dbReference type="InterPro" id="IPR047114">
    <property type="entry name" value="YciF"/>
</dbReference>
<sequence>MEQTPRNPEHDLSSAELRHFFISHLNRIYCAKSQLVDRLPQLRDQSHFLDLRQAIEETIAEVQLQIRRMKEIYIRLDAFYQPESCIGLIGVLDEAFQSAGISNESPGLRDLSVLFYMQNIETIETASFKTMMKVADRMQNPEVLQLLLECFDEANEDTILYRQITENYI</sequence>
<dbReference type="Pfam" id="PF05974">
    <property type="entry name" value="DUF892"/>
    <property type="match status" value="1"/>
</dbReference>
<dbReference type="InterPro" id="IPR009078">
    <property type="entry name" value="Ferritin-like_SF"/>
</dbReference>
<dbReference type="Proteomes" id="UP001216139">
    <property type="component" value="Chromosome"/>
</dbReference>
<organism evidence="1 2">
    <name type="scientific">Mucilaginibacter jinjuensis</name>
    <dbReference type="NCBI Taxonomy" id="1176721"/>
    <lineage>
        <taxon>Bacteria</taxon>
        <taxon>Pseudomonadati</taxon>
        <taxon>Bacteroidota</taxon>
        <taxon>Sphingobacteriia</taxon>
        <taxon>Sphingobacteriales</taxon>
        <taxon>Sphingobacteriaceae</taxon>
        <taxon>Mucilaginibacter</taxon>
    </lineage>
</organism>
<dbReference type="Gene3D" id="1.20.1260.10">
    <property type="match status" value="1"/>
</dbReference>
<name>A0ABY7TDB0_9SPHI</name>
<dbReference type="RefSeq" id="WP_273632945.1">
    <property type="nucleotide sequence ID" value="NZ_CP117167.1"/>
</dbReference>
<reference evidence="1 2" key="1">
    <citation type="submission" date="2023-02" db="EMBL/GenBank/DDBJ databases">
        <title>Genome sequence of Mucilaginibacter jinjuensis strain KACC 16571.</title>
        <authorList>
            <person name="Kim S."/>
            <person name="Heo J."/>
            <person name="Kwon S.-W."/>
        </authorList>
    </citation>
    <scope>NUCLEOTIDE SEQUENCE [LARGE SCALE GENOMIC DNA]</scope>
    <source>
        <strain evidence="1 2">KACC 16571</strain>
    </source>
</reference>
<proteinExistence type="predicted"/>
<keyword evidence="2" id="KW-1185">Reference proteome</keyword>
<protein>
    <submittedName>
        <fullName evidence="1">DUF892 family protein</fullName>
    </submittedName>
</protein>
<dbReference type="PANTHER" id="PTHR30565">
    <property type="entry name" value="PROTEIN YCIF"/>
    <property type="match status" value="1"/>
</dbReference>
<evidence type="ECO:0000313" key="1">
    <source>
        <dbReference type="EMBL" id="WCT14446.1"/>
    </source>
</evidence>
<dbReference type="SUPFAM" id="SSF47240">
    <property type="entry name" value="Ferritin-like"/>
    <property type="match status" value="1"/>
</dbReference>
<dbReference type="InterPro" id="IPR012347">
    <property type="entry name" value="Ferritin-like"/>
</dbReference>
<accession>A0ABY7TDB0</accession>
<evidence type="ECO:0000313" key="2">
    <source>
        <dbReference type="Proteomes" id="UP001216139"/>
    </source>
</evidence>
<dbReference type="EMBL" id="CP117167">
    <property type="protein sequence ID" value="WCT14446.1"/>
    <property type="molecule type" value="Genomic_DNA"/>
</dbReference>
<dbReference type="PANTHER" id="PTHR30565:SF9">
    <property type="entry name" value="PROTEIN YCIF"/>
    <property type="match status" value="1"/>
</dbReference>
<gene>
    <name evidence="1" type="ORF">PQO05_10930</name>
</gene>
<dbReference type="InterPro" id="IPR010287">
    <property type="entry name" value="DUF892_YciF-like"/>
</dbReference>